<evidence type="ECO:0000313" key="3">
    <source>
        <dbReference type="EMBL" id="SCU89655.1"/>
    </source>
</evidence>
<dbReference type="AlphaFoldDB" id="A0A1K0JHP1"/>
<feature type="domain" description="DUF2846" evidence="2">
    <location>
        <begin position="40"/>
        <end position="117"/>
    </location>
</feature>
<feature type="signal peptide" evidence="1">
    <location>
        <begin position="1"/>
        <end position="27"/>
    </location>
</feature>
<sequence length="152" mass="16124">MKRIARMLIAGLAVSSLLAGCASGVKHAEMAASMPTLKPGEGRIYFLRSASMFGAAIQPDIRLNSQVVGESKPGGFFFVDRTAGKYVAAASTETEKTLSFMLDAGETKYVRSSPSLGLMVGRVVLELETPEKAKEELASLSYTGDQVKTAAK</sequence>
<dbReference type="InterPro" id="IPR022548">
    <property type="entry name" value="DUF2846"/>
</dbReference>
<organism evidence="3">
    <name type="scientific">Cupriavidus necator</name>
    <name type="common">Alcaligenes eutrophus</name>
    <name type="synonym">Ralstonia eutropha</name>
    <dbReference type="NCBI Taxonomy" id="106590"/>
    <lineage>
        <taxon>Bacteria</taxon>
        <taxon>Pseudomonadati</taxon>
        <taxon>Pseudomonadota</taxon>
        <taxon>Betaproteobacteria</taxon>
        <taxon>Burkholderiales</taxon>
        <taxon>Burkholderiaceae</taxon>
        <taxon>Cupriavidus</taxon>
    </lineage>
</organism>
<accession>A0A1K0JHP1</accession>
<dbReference type="InterPro" id="IPR016596">
    <property type="entry name" value="UCP012335"/>
</dbReference>
<feature type="chain" id="PRO_5009664910" description="DUF2846 domain-containing protein" evidence="1">
    <location>
        <begin position="28"/>
        <end position="152"/>
    </location>
</feature>
<reference evidence="3" key="1">
    <citation type="submission" date="2016-09" db="EMBL/GenBank/DDBJ databases">
        <authorList>
            <person name="Capua I."/>
            <person name="De Benedictis P."/>
            <person name="Joannis T."/>
            <person name="Lombin L.H."/>
            <person name="Cattoli G."/>
        </authorList>
    </citation>
    <scope>NUCLEOTIDE SEQUENCE</scope>
    <source>
        <strain evidence="3">B9</strain>
    </source>
</reference>
<dbReference type="EMBL" id="FMSH01000437">
    <property type="protein sequence ID" value="SCU89655.1"/>
    <property type="molecule type" value="Genomic_DNA"/>
</dbReference>
<dbReference type="PROSITE" id="PS51257">
    <property type="entry name" value="PROKAR_LIPOPROTEIN"/>
    <property type="match status" value="1"/>
</dbReference>
<dbReference type="PIRSF" id="PIRSF012335">
    <property type="entry name" value="UCP012335"/>
    <property type="match status" value="1"/>
</dbReference>
<evidence type="ECO:0000259" key="2">
    <source>
        <dbReference type="Pfam" id="PF11008"/>
    </source>
</evidence>
<evidence type="ECO:0000256" key="1">
    <source>
        <dbReference type="SAM" id="SignalP"/>
    </source>
</evidence>
<dbReference type="RefSeq" id="WP_035819668.1">
    <property type="nucleotide sequence ID" value="NZ_FMSH01000437.1"/>
</dbReference>
<keyword evidence="1" id="KW-0732">Signal</keyword>
<name>A0A1K0JHP1_CUPNE</name>
<dbReference type="Pfam" id="PF11008">
    <property type="entry name" value="DUF2846"/>
    <property type="match status" value="1"/>
</dbReference>
<gene>
    <name evidence="3" type="ORF">CNECB9_4920020</name>
</gene>
<proteinExistence type="predicted"/>
<protein>
    <recommendedName>
        <fullName evidence="2">DUF2846 domain-containing protein</fullName>
    </recommendedName>
</protein>